<evidence type="ECO:0000256" key="6">
    <source>
        <dbReference type="ARBA" id="ARBA00022691"/>
    </source>
</evidence>
<dbReference type="AlphaFoldDB" id="A0A292PVL2"/>
<evidence type="ECO:0000256" key="13">
    <source>
        <dbReference type="ARBA" id="ARBA00049739"/>
    </source>
</evidence>
<feature type="compositionally biased region" description="Basic and acidic residues" evidence="14">
    <location>
        <begin position="258"/>
        <end position="267"/>
    </location>
</feature>
<sequence>MYDSARDCFTEQQQQEQREQQDRERQRQQQASSAGPADAGTPPRRRISTVGDLLSPVEDENDVLKGSAGTKTSLDKKEGGSPEASSETMSPETPRKGIKDSGTSKSSTDSTTAAATTTHSEAKMSSNASASSPATKRKPVPSSSPGERRRRVSNEKDGDAPDSPTFRSDDRRPTSDDSQNARRNASPRRRPRSPPVQHQPYRRRPMSPSGRYKYKSSPPPLIPKRDPSPTLLPGEDGSRSRDSSPPRKRKRPGQASRLSEKEKAEAMERIRKMEEEMERKSKEVIKERGVEEVVKAHYNDKRELGKTWRKTDSRIKGLRSFNNWIKSTIVQKFSPNDDFDPRNHSRESSSHLAVLDMGCGKGGDLLKWKSAPQEVGFYVGVDTADVSVDHARDRYDSMIRDSRRKRGGGRDRGGRQIFQAEFHVMDCWTRWIGDIPIVSKVGVDPNVGPGQSTRMSARWGSGGGFDVVSMMFCMHYAFESEQKCRNMLRNVSGALKKGGRFIGTIPSSDVISARVRGKNMPAESPEKEKLDKSEHGLQEWGNSIYRVRFAEEPPKTGVFRPPWGWRYSFFLEEAVEEVPEYVVPWEAFRAIAEDYNLELIYKKPFHDIWREEKDDKDLRVLSERMGVRDREGKFALGNEEWEACGFYLGFAFKKS</sequence>
<accession>A0A292PVL2</accession>
<evidence type="ECO:0000256" key="7">
    <source>
        <dbReference type="ARBA" id="ARBA00022884"/>
    </source>
</evidence>
<dbReference type="PANTHER" id="PTHR12189:SF2">
    <property type="entry name" value="MRNA CAP GUANINE-N7 METHYLTRANSFERASE"/>
    <property type="match status" value="1"/>
</dbReference>
<feature type="region of interest" description="Disordered" evidence="14">
    <location>
        <begin position="1"/>
        <end position="267"/>
    </location>
</feature>
<comment type="catalytic activity">
    <reaction evidence="12">
        <text>a 5'-end (5'-triphosphoguanosine)-ribonucleoside in mRNA + S-adenosyl-L-methionine = a 5'-end (N(7)-methyl 5'-triphosphoguanosine)-ribonucleoside in mRNA + S-adenosyl-L-homocysteine</text>
        <dbReference type="Rhea" id="RHEA:67008"/>
        <dbReference type="Rhea" id="RHEA-COMP:17166"/>
        <dbReference type="Rhea" id="RHEA-COMP:17167"/>
        <dbReference type="ChEBI" id="CHEBI:57856"/>
        <dbReference type="ChEBI" id="CHEBI:59789"/>
        <dbReference type="ChEBI" id="CHEBI:156461"/>
        <dbReference type="ChEBI" id="CHEBI:167617"/>
        <dbReference type="EC" id="2.1.1.56"/>
    </reaction>
</comment>
<gene>
    <name evidence="16" type="ORF">GSTUAT00005104001</name>
</gene>
<feature type="compositionally biased region" description="Basic and acidic residues" evidence="14">
    <location>
        <begin position="16"/>
        <end position="27"/>
    </location>
</feature>
<dbReference type="PROSITE" id="PS51562">
    <property type="entry name" value="RNA_CAP0_MT"/>
    <property type="match status" value="1"/>
</dbReference>
<evidence type="ECO:0000256" key="9">
    <source>
        <dbReference type="ARBA" id="ARBA00023242"/>
    </source>
</evidence>
<dbReference type="GO" id="GO:0005634">
    <property type="term" value="C:nucleus"/>
    <property type="evidence" value="ECO:0007669"/>
    <property type="project" value="UniProtKB-SubCell"/>
</dbReference>
<keyword evidence="6" id="KW-0949">S-adenosyl-L-methionine</keyword>
<evidence type="ECO:0000256" key="5">
    <source>
        <dbReference type="ARBA" id="ARBA00022679"/>
    </source>
</evidence>
<keyword evidence="8" id="KW-0506">mRNA capping</keyword>
<keyword evidence="7" id="KW-0694">RNA-binding</keyword>
<name>A0A292PVL2_9PEZI</name>
<evidence type="ECO:0000313" key="16">
    <source>
        <dbReference type="EMBL" id="CUS10831.1"/>
    </source>
</evidence>
<keyword evidence="17" id="KW-1185">Reference proteome</keyword>
<evidence type="ECO:0000256" key="14">
    <source>
        <dbReference type="SAM" id="MobiDB-lite"/>
    </source>
</evidence>
<evidence type="ECO:0000256" key="10">
    <source>
        <dbReference type="ARBA" id="ARBA00032772"/>
    </source>
</evidence>
<dbReference type="InterPro" id="IPR004971">
    <property type="entry name" value="mRNA_G-N7_MeTrfase_dom"/>
</dbReference>
<dbReference type="EC" id="2.1.1.56" evidence="3"/>
<evidence type="ECO:0000256" key="4">
    <source>
        <dbReference type="ARBA" id="ARBA00022603"/>
    </source>
</evidence>
<dbReference type="InterPro" id="IPR039753">
    <property type="entry name" value="RG7MT1"/>
</dbReference>
<evidence type="ECO:0000256" key="11">
    <source>
        <dbReference type="ARBA" id="ARBA00033387"/>
    </source>
</evidence>
<keyword evidence="5" id="KW-0808">Transferase</keyword>
<feature type="compositionally biased region" description="Low complexity" evidence="14">
    <location>
        <begin position="101"/>
        <end position="119"/>
    </location>
</feature>
<dbReference type="InterPro" id="IPR029063">
    <property type="entry name" value="SAM-dependent_MTases_sf"/>
</dbReference>
<evidence type="ECO:0000256" key="1">
    <source>
        <dbReference type="ARBA" id="ARBA00003378"/>
    </source>
</evidence>
<comment type="function">
    <text evidence="1">Responsible for methylating the 5'-cap structure of mRNAs.</text>
</comment>
<dbReference type="Proteomes" id="UP001412239">
    <property type="component" value="Unassembled WGS sequence"/>
</dbReference>
<evidence type="ECO:0000256" key="3">
    <source>
        <dbReference type="ARBA" id="ARBA00011926"/>
    </source>
</evidence>
<protein>
    <recommendedName>
        <fullName evidence="13">mRNA cap guanine-N(7) methyltransferase</fullName>
        <ecNumber evidence="3">2.1.1.56</ecNumber>
    </recommendedName>
    <alternativeName>
        <fullName evidence="10">mRNA (guanine-N(7))-methyltransferase</fullName>
    </alternativeName>
    <alternativeName>
        <fullName evidence="11">mRNA cap methyltransferase</fullName>
    </alternativeName>
</protein>
<organism evidence="16 17">
    <name type="scientific">Tuber aestivum</name>
    <name type="common">summer truffle</name>
    <dbReference type="NCBI Taxonomy" id="59557"/>
    <lineage>
        <taxon>Eukaryota</taxon>
        <taxon>Fungi</taxon>
        <taxon>Dikarya</taxon>
        <taxon>Ascomycota</taxon>
        <taxon>Pezizomycotina</taxon>
        <taxon>Pezizomycetes</taxon>
        <taxon>Pezizales</taxon>
        <taxon>Tuberaceae</taxon>
        <taxon>Tuber</taxon>
    </lineage>
</organism>
<dbReference type="FunFam" id="3.40.50.150:FF:000231">
    <property type="entry name" value="mRNA cap guanine-N7 methyltransferase"/>
    <property type="match status" value="1"/>
</dbReference>
<feature type="compositionally biased region" description="Polar residues" evidence="14">
    <location>
        <begin position="123"/>
        <end position="134"/>
    </location>
</feature>
<evidence type="ECO:0000256" key="12">
    <source>
        <dbReference type="ARBA" id="ARBA00044712"/>
    </source>
</evidence>
<dbReference type="GO" id="GO:0004482">
    <property type="term" value="F:mRNA 5'-cap (guanine-N7-)-methyltransferase activity"/>
    <property type="evidence" value="ECO:0007669"/>
    <property type="project" value="UniProtKB-EC"/>
</dbReference>
<comment type="subcellular location">
    <subcellularLocation>
        <location evidence="2">Nucleus</location>
    </subcellularLocation>
</comment>
<evidence type="ECO:0000256" key="8">
    <source>
        <dbReference type="ARBA" id="ARBA00023042"/>
    </source>
</evidence>
<dbReference type="SUPFAM" id="SSF53335">
    <property type="entry name" value="S-adenosyl-L-methionine-dependent methyltransferases"/>
    <property type="match status" value="1"/>
</dbReference>
<keyword evidence="8" id="KW-0507">mRNA processing</keyword>
<evidence type="ECO:0000256" key="2">
    <source>
        <dbReference type="ARBA" id="ARBA00004123"/>
    </source>
</evidence>
<feature type="domain" description="MRNA cap 0 methyltransferase" evidence="15">
    <location>
        <begin position="313"/>
        <end position="655"/>
    </location>
</feature>
<proteinExistence type="predicted"/>
<dbReference type="GO" id="GO:0003723">
    <property type="term" value="F:RNA binding"/>
    <property type="evidence" value="ECO:0007669"/>
    <property type="project" value="UniProtKB-KW"/>
</dbReference>
<keyword evidence="9" id="KW-0539">Nucleus</keyword>
<feature type="compositionally biased region" description="Basic and acidic residues" evidence="14">
    <location>
        <begin position="236"/>
        <end position="245"/>
    </location>
</feature>
<dbReference type="PANTHER" id="PTHR12189">
    <property type="entry name" value="MRNA GUANINE-7- METHYLTRANSFERASE"/>
    <property type="match status" value="1"/>
</dbReference>
<dbReference type="Gene3D" id="3.40.50.150">
    <property type="entry name" value="Vaccinia Virus protein VP39"/>
    <property type="match status" value="1"/>
</dbReference>
<dbReference type="EMBL" id="LN891038">
    <property type="protein sequence ID" value="CUS10831.1"/>
    <property type="molecule type" value="Genomic_DNA"/>
</dbReference>
<reference evidence="16" key="1">
    <citation type="submission" date="2015-10" db="EMBL/GenBank/DDBJ databases">
        <authorList>
            <person name="Regsiter A."/>
            <person name="william w."/>
        </authorList>
    </citation>
    <scope>NUCLEOTIDE SEQUENCE</scope>
    <source>
        <strain evidence="16">Montdore</strain>
    </source>
</reference>
<keyword evidence="4" id="KW-0489">Methyltransferase</keyword>
<evidence type="ECO:0000259" key="15">
    <source>
        <dbReference type="PROSITE" id="PS51562"/>
    </source>
</evidence>
<evidence type="ECO:0000313" key="17">
    <source>
        <dbReference type="Proteomes" id="UP001412239"/>
    </source>
</evidence>
<dbReference type="Pfam" id="PF03291">
    <property type="entry name" value="mRNA_G-N7_MeTrfase"/>
    <property type="match status" value="1"/>
</dbReference>